<dbReference type="Proteomes" id="UP000507470">
    <property type="component" value="Unassembled WGS sequence"/>
</dbReference>
<dbReference type="OrthoDB" id="10348396at2759"/>
<dbReference type="SUPFAM" id="SSF57756">
    <property type="entry name" value="Retrovirus zinc finger-like domains"/>
    <property type="match status" value="1"/>
</dbReference>
<evidence type="ECO:0000256" key="2">
    <source>
        <dbReference type="SAM" id="MobiDB-lite"/>
    </source>
</evidence>
<gene>
    <name evidence="4" type="ORF">MCOR_37207</name>
</gene>
<reference evidence="4 5" key="1">
    <citation type="submission" date="2020-06" db="EMBL/GenBank/DDBJ databases">
        <authorList>
            <person name="Li R."/>
            <person name="Bekaert M."/>
        </authorList>
    </citation>
    <scope>NUCLEOTIDE SEQUENCE [LARGE SCALE GENOMIC DNA]</scope>
    <source>
        <strain evidence="5">wild</strain>
    </source>
</reference>
<protein>
    <submittedName>
        <fullName evidence="4">CNBP</fullName>
    </submittedName>
</protein>
<accession>A0A6J8D3L9</accession>
<keyword evidence="1" id="KW-0479">Metal-binding</keyword>
<dbReference type="InterPro" id="IPR001878">
    <property type="entry name" value="Znf_CCHC"/>
</dbReference>
<feature type="domain" description="CCHC-type" evidence="3">
    <location>
        <begin position="182"/>
        <end position="196"/>
    </location>
</feature>
<evidence type="ECO:0000256" key="1">
    <source>
        <dbReference type="PROSITE-ProRule" id="PRU00047"/>
    </source>
</evidence>
<evidence type="ECO:0000313" key="5">
    <source>
        <dbReference type="Proteomes" id="UP000507470"/>
    </source>
</evidence>
<keyword evidence="1" id="KW-0863">Zinc-finger</keyword>
<sequence length="304" mass="34225">MSGQNSENPVSDKMAGSYVLALKHNNNTNKDNAEPDGEIFNVKPVFILESDIFGSSKPDKNNYLTHTELFKCIDLTIPANHLNGLQRVIGGVWRIYPDSEEDRESLVVNSITVRKKRIEVYPRNPKYVEKESPITVRIRIKNIPLSTDDGQLGQINQNNTEIECTKCLQKGHKKTDCNNDWKCKTCGANGHISKDCTAEFNENSQVDSEVSSEESDETSEDESEKGEKIVLSQSTEHLLDTPHTEETSKKAELPKNTNNIHVQEQNSSELKSDIPAQQSPEQKLKKKKKEKSIQITGNNSRSTR</sequence>
<dbReference type="EMBL" id="CACVKT020006741">
    <property type="protein sequence ID" value="CAC5403303.1"/>
    <property type="molecule type" value="Genomic_DNA"/>
</dbReference>
<name>A0A6J8D3L9_MYTCO</name>
<dbReference type="AlphaFoldDB" id="A0A6J8D3L9"/>
<feature type="region of interest" description="Disordered" evidence="2">
    <location>
        <begin position="203"/>
        <end position="304"/>
    </location>
</feature>
<feature type="compositionally biased region" description="Acidic residues" evidence="2">
    <location>
        <begin position="210"/>
        <end position="224"/>
    </location>
</feature>
<feature type="compositionally biased region" description="Basic and acidic residues" evidence="2">
    <location>
        <begin position="237"/>
        <end position="253"/>
    </location>
</feature>
<organism evidence="4 5">
    <name type="scientific">Mytilus coruscus</name>
    <name type="common">Sea mussel</name>
    <dbReference type="NCBI Taxonomy" id="42192"/>
    <lineage>
        <taxon>Eukaryota</taxon>
        <taxon>Metazoa</taxon>
        <taxon>Spiralia</taxon>
        <taxon>Lophotrochozoa</taxon>
        <taxon>Mollusca</taxon>
        <taxon>Bivalvia</taxon>
        <taxon>Autobranchia</taxon>
        <taxon>Pteriomorphia</taxon>
        <taxon>Mytilida</taxon>
        <taxon>Mytiloidea</taxon>
        <taxon>Mytilidae</taxon>
        <taxon>Mytilinae</taxon>
        <taxon>Mytilus</taxon>
    </lineage>
</organism>
<dbReference type="InterPro" id="IPR036875">
    <property type="entry name" value="Znf_CCHC_sf"/>
</dbReference>
<proteinExistence type="predicted"/>
<dbReference type="Pfam" id="PF00098">
    <property type="entry name" value="zf-CCHC"/>
    <property type="match status" value="1"/>
</dbReference>
<dbReference type="GO" id="GO:0003676">
    <property type="term" value="F:nucleic acid binding"/>
    <property type="evidence" value="ECO:0007669"/>
    <property type="project" value="InterPro"/>
</dbReference>
<keyword evidence="5" id="KW-1185">Reference proteome</keyword>
<dbReference type="SMART" id="SM00343">
    <property type="entry name" value="ZnF_C2HC"/>
    <property type="match status" value="2"/>
</dbReference>
<feature type="compositionally biased region" description="Polar residues" evidence="2">
    <location>
        <begin position="255"/>
        <end position="281"/>
    </location>
</feature>
<evidence type="ECO:0000259" key="3">
    <source>
        <dbReference type="PROSITE" id="PS50158"/>
    </source>
</evidence>
<evidence type="ECO:0000313" key="4">
    <source>
        <dbReference type="EMBL" id="CAC5403303.1"/>
    </source>
</evidence>
<keyword evidence="1" id="KW-0862">Zinc</keyword>
<dbReference type="GO" id="GO:0008270">
    <property type="term" value="F:zinc ion binding"/>
    <property type="evidence" value="ECO:0007669"/>
    <property type="project" value="UniProtKB-KW"/>
</dbReference>
<dbReference type="PROSITE" id="PS50158">
    <property type="entry name" value="ZF_CCHC"/>
    <property type="match status" value="1"/>
</dbReference>
<feature type="compositionally biased region" description="Polar residues" evidence="2">
    <location>
        <begin position="293"/>
        <end position="304"/>
    </location>
</feature>
<dbReference type="Gene3D" id="4.10.60.10">
    <property type="entry name" value="Zinc finger, CCHC-type"/>
    <property type="match status" value="1"/>
</dbReference>